<feature type="region of interest" description="Disordered" evidence="1">
    <location>
        <begin position="38"/>
        <end position="66"/>
    </location>
</feature>
<gene>
    <name evidence="2" type="ORF">HW115_12495</name>
</gene>
<protein>
    <submittedName>
        <fullName evidence="2">Uncharacterized protein</fullName>
    </submittedName>
</protein>
<dbReference type="AlphaFoldDB" id="A0A851GFZ0"/>
<evidence type="ECO:0000313" key="2">
    <source>
        <dbReference type="EMBL" id="NWK56433.1"/>
    </source>
</evidence>
<dbReference type="Proteomes" id="UP000557872">
    <property type="component" value="Unassembled WGS sequence"/>
</dbReference>
<dbReference type="RefSeq" id="WP_178933210.1">
    <property type="nucleotide sequence ID" value="NZ_JACBAZ010000004.1"/>
</dbReference>
<accession>A0A851GFZ0</accession>
<organism evidence="2 3">
    <name type="scientific">Oceaniferula marina</name>
    <dbReference type="NCBI Taxonomy" id="2748318"/>
    <lineage>
        <taxon>Bacteria</taxon>
        <taxon>Pseudomonadati</taxon>
        <taxon>Verrucomicrobiota</taxon>
        <taxon>Verrucomicrobiia</taxon>
        <taxon>Verrucomicrobiales</taxon>
        <taxon>Verrucomicrobiaceae</taxon>
        <taxon>Oceaniferula</taxon>
    </lineage>
</organism>
<dbReference type="EMBL" id="JACBAZ010000004">
    <property type="protein sequence ID" value="NWK56433.1"/>
    <property type="molecule type" value="Genomic_DNA"/>
</dbReference>
<evidence type="ECO:0000256" key="1">
    <source>
        <dbReference type="SAM" id="MobiDB-lite"/>
    </source>
</evidence>
<comment type="caution">
    <text evidence="2">The sequence shown here is derived from an EMBL/GenBank/DDBJ whole genome shotgun (WGS) entry which is preliminary data.</text>
</comment>
<keyword evidence="3" id="KW-1185">Reference proteome</keyword>
<sequence>MKSILYIVAIIAILAGGWFSYQSKDDFQQLRDKRTTLDGENENRKASIKTTKEEAKEREDERDAALSDKIKAESELDNVKSNLKLARRRVNEEKNKIAAQDEELGRVKDLIEQIKKQFKDLGDNVELEQVPALVKQLEDELKKANRDLEELELLNEKMDGMVNANTKTIQELDTRISKRAARIKGNSAEGRVTAVNHDWGFVTLEIPSNMPVTAEAKLMIKRGMSYIGNLNVNAIEGRRIVADIDYRSMTPGMVVQPGDHVILAKPVTN</sequence>
<proteinExistence type="predicted"/>
<name>A0A851GFZ0_9BACT</name>
<reference evidence="2 3" key="1">
    <citation type="submission" date="2020-07" db="EMBL/GenBank/DDBJ databases">
        <title>Roseicoccus Jingziensis gen. nov., sp. nov., isolated from coastal seawater.</title>
        <authorList>
            <person name="Feng X."/>
        </authorList>
    </citation>
    <scope>NUCLEOTIDE SEQUENCE [LARGE SCALE GENOMIC DNA]</scope>
    <source>
        <strain evidence="2 3">N1E253</strain>
    </source>
</reference>
<evidence type="ECO:0000313" key="3">
    <source>
        <dbReference type="Proteomes" id="UP000557872"/>
    </source>
</evidence>